<evidence type="ECO:0000256" key="10">
    <source>
        <dbReference type="ARBA" id="ARBA00022840"/>
    </source>
</evidence>
<dbReference type="SUPFAM" id="SSF56112">
    <property type="entry name" value="Protein kinase-like (PK-like)"/>
    <property type="match status" value="1"/>
</dbReference>
<evidence type="ECO:0000256" key="12">
    <source>
        <dbReference type="ARBA" id="ARBA00023136"/>
    </source>
</evidence>
<keyword evidence="12" id="KW-0472">Membrane</keyword>
<dbReference type="GO" id="GO:0004674">
    <property type="term" value="F:protein serine/threonine kinase activity"/>
    <property type="evidence" value="ECO:0007669"/>
    <property type="project" value="UniProtKB-KW"/>
</dbReference>
<keyword evidence="3 19" id="KW-0723">Serine/threonine-protein kinase</keyword>
<sequence length="209" mass="23838">MCLLFFLYITQKPSRATTQTSLAVATRFRRFTYDEIMKVSHKFREGIGRGGGGIVYKGILPDTREVAIKRLNEVGQGEAEFLAEMNIIGKINHINLIETYGYYAEGKHRILIYELMQSGSLAKNLSANQLDWRKRFEIAIGVAKGLAYLHEECLEWVLYCDVKPQNVLLDADYNPKMAYFGLSKLFNKGATENFIFSKIRGTRGYMAPK</sequence>
<dbReference type="Gene3D" id="3.30.200.20">
    <property type="entry name" value="Phosphorylase Kinase, domain 1"/>
    <property type="match status" value="1"/>
</dbReference>
<dbReference type="Pfam" id="PF00069">
    <property type="entry name" value="Pkinase"/>
    <property type="match status" value="1"/>
</dbReference>
<dbReference type="EC" id="2.7.11.1" evidence="2"/>
<dbReference type="PROSITE" id="PS50011">
    <property type="entry name" value="PROTEIN_KINASE_DOM"/>
    <property type="match status" value="1"/>
</dbReference>
<evidence type="ECO:0000259" key="20">
    <source>
        <dbReference type="PROSITE" id="PS50011"/>
    </source>
</evidence>
<accession>A0A103XBN9</accession>
<feature type="domain" description="Protein kinase" evidence="20">
    <location>
        <begin position="41"/>
        <end position="209"/>
    </location>
</feature>
<evidence type="ECO:0000313" key="21">
    <source>
        <dbReference type="EMBL" id="KVH87758.1"/>
    </source>
</evidence>
<comment type="catalytic activity">
    <reaction evidence="16">
        <text>L-threonyl-[protein] + ATP = O-phospho-L-threonyl-[protein] + ADP + H(+)</text>
        <dbReference type="Rhea" id="RHEA:46608"/>
        <dbReference type="Rhea" id="RHEA-COMP:11060"/>
        <dbReference type="Rhea" id="RHEA-COMP:11605"/>
        <dbReference type="ChEBI" id="CHEBI:15378"/>
        <dbReference type="ChEBI" id="CHEBI:30013"/>
        <dbReference type="ChEBI" id="CHEBI:30616"/>
        <dbReference type="ChEBI" id="CHEBI:61977"/>
        <dbReference type="ChEBI" id="CHEBI:456216"/>
        <dbReference type="EC" id="2.7.11.1"/>
    </reaction>
</comment>
<dbReference type="OMA" id="SHKFREG"/>
<evidence type="ECO:0000256" key="4">
    <source>
        <dbReference type="ARBA" id="ARBA00022536"/>
    </source>
</evidence>
<comment type="subcellular location">
    <subcellularLocation>
        <location evidence="1">Membrane</location>
        <topology evidence="1">Single-pass type I membrane protein</topology>
    </subcellularLocation>
</comment>
<dbReference type="AlphaFoldDB" id="A0A103XBN9"/>
<keyword evidence="11" id="KW-1133">Transmembrane helix</keyword>
<evidence type="ECO:0000313" key="22">
    <source>
        <dbReference type="Proteomes" id="UP000243975"/>
    </source>
</evidence>
<dbReference type="InterPro" id="IPR008271">
    <property type="entry name" value="Ser/Thr_kinase_AS"/>
</dbReference>
<gene>
    <name evidence="21" type="ORF">Ccrd_024955</name>
</gene>
<evidence type="ECO:0000256" key="15">
    <source>
        <dbReference type="ARBA" id="ARBA00023180"/>
    </source>
</evidence>
<dbReference type="GO" id="GO:0016020">
    <property type="term" value="C:membrane"/>
    <property type="evidence" value="ECO:0007669"/>
    <property type="project" value="UniProtKB-SubCell"/>
</dbReference>
<dbReference type="Gramene" id="KVH87758">
    <property type="protein sequence ID" value="KVH87758"/>
    <property type="gene ID" value="Ccrd_024955"/>
</dbReference>
<evidence type="ECO:0000256" key="18">
    <source>
        <dbReference type="PROSITE-ProRule" id="PRU10141"/>
    </source>
</evidence>
<dbReference type="PROSITE" id="PS00107">
    <property type="entry name" value="PROTEIN_KINASE_ATP"/>
    <property type="match status" value="1"/>
</dbReference>
<dbReference type="InterPro" id="IPR011009">
    <property type="entry name" value="Kinase-like_dom_sf"/>
</dbReference>
<dbReference type="SMART" id="SM00220">
    <property type="entry name" value="S_TKc"/>
    <property type="match status" value="1"/>
</dbReference>
<keyword evidence="13" id="KW-1015">Disulfide bond</keyword>
<protein>
    <recommendedName>
        <fullName evidence="2">non-specific serine/threonine protein kinase</fullName>
        <ecNumber evidence="2">2.7.11.1</ecNumber>
    </recommendedName>
</protein>
<organism evidence="21 22">
    <name type="scientific">Cynara cardunculus var. scolymus</name>
    <name type="common">Globe artichoke</name>
    <name type="synonym">Cynara scolymus</name>
    <dbReference type="NCBI Taxonomy" id="59895"/>
    <lineage>
        <taxon>Eukaryota</taxon>
        <taxon>Viridiplantae</taxon>
        <taxon>Streptophyta</taxon>
        <taxon>Embryophyta</taxon>
        <taxon>Tracheophyta</taxon>
        <taxon>Spermatophyta</taxon>
        <taxon>Magnoliopsida</taxon>
        <taxon>eudicotyledons</taxon>
        <taxon>Gunneridae</taxon>
        <taxon>Pentapetalae</taxon>
        <taxon>asterids</taxon>
        <taxon>campanulids</taxon>
        <taxon>Asterales</taxon>
        <taxon>Asteraceae</taxon>
        <taxon>Carduoideae</taxon>
        <taxon>Cardueae</taxon>
        <taxon>Carduinae</taxon>
        <taxon>Cynara</taxon>
    </lineage>
</organism>
<evidence type="ECO:0000256" key="14">
    <source>
        <dbReference type="ARBA" id="ARBA00023170"/>
    </source>
</evidence>
<evidence type="ECO:0000256" key="2">
    <source>
        <dbReference type="ARBA" id="ARBA00012513"/>
    </source>
</evidence>
<dbReference type="PANTHER" id="PTHR47974">
    <property type="entry name" value="OS07G0415500 PROTEIN"/>
    <property type="match status" value="1"/>
</dbReference>
<comment type="caution">
    <text evidence="21">The sequence shown here is derived from an EMBL/GenBank/DDBJ whole genome shotgun (WGS) entry which is preliminary data.</text>
</comment>
<dbReference type="FunFam" id="1.10.510.10:FF:001023">
    <property type="entry name" value="Os07g0541700 protein"/>
    <property type="match status" value="1"/>
</dbReference>
<evidence type="ECO:0000256" key="9">
    <source>
        <dbReference type="ARBA" id="ARBA00022777"/>
    </source>
</evidence>
<keyword evidence="7" id="KW-0732">Signal</keyword>
<keyword evidence="6" id="KW-0812">Transmembrane</keyword>
<comment type="similarity">
    <text evidence="19">Belongs to the protein kinase superfamily.</text>
</comment>
<evidence type="ECO:0000256" key="8">
    <source>
        <dbReference type="ARBA" id="ARBA00022741"/>
    </source>
</evidence>
<reference evidence="21 22" key="1">
    <citation type="journal article" date="2016" name="Sci. Rep.">
        <title>The genome sequence of the outbreeding globe artichoke constructed de novo incorporating a phase-aware low-pass sequencing strategy of F1 progeny.</title>
        <authorList>
            <person name="Scaglione D."/>
            <person name="Reyes-Chin-Wo S."/>
            <person name="Acquadro A."/>
            <person name="Froenicke L."/>
            <person name="Portis E."/>
            <person name="Beitel C."/>
            <person name="Tirone M."/>
            <person name="Mauro R."/>
            <person name="Lo Monaco A."/>
            <person name="Mauromicale G."/>
            <person name="Faccioli P."/>
            <person name="Cattivelli L."/>
            <person name="Rieseberg L."/>
            <person name="Michelmore R."/>
            <person name="Lanteri S."/>
        </authorList>
    </citation>
    <scope>NUCLEOTIDE SEQUENCE [LARGE SCALE GENOMIC DNA]</scope>
    <source>
        <strain evidence="21">2C</strain>
    </source>
</reference>
<keyword evidence="4" id="KW-0245">EGF-like domain</keyword>
<evidence type="ECO:0000256" key="19">
    <source>
        <dbReference type="RuleBase" id="RU000304"/>
    </source>
</evidence>
<dbReference type="EMBL" id="LEKV01005865">
    <property type="protein sequence ID" value="KVH87758.1"/>
    <property type="molecule type" value="Genomic_DNA"/>
</dbReference>
<dbReference type="GO" id="GO:0005524">
    <property type="term" value="F:ATP binding"/>
    <property type="evidence" value="ECO:0007669"/>
    <property type="project" value="UniProtKB-UniRule"/>
</dbReference>
<dbReference type="InterPro" id="IPR000719">
    <property type="entry name" value="Prot_kinase_dom"/>
</dbReference>
<keyword evidence="8 18" id="KW-0547">Nucleotide-binding</keyword>
<evidence type="ECO:0000256" key="11">
    <source>
        <dbReference type="ARBA" id="ARBA00022989"/>
    </source>
</evidence>
<keyword evidence="15" id="KW-0325">Glycoprotein</keyword>
<evidence type="ECO:0000256" key="16">
    <source>
        <dbReference type="ARBA" id="ARBA00047899"/>
    </source>
</evidence>
<evidence type="ECO:0000256" key="3">
    <source>
        <dbReference type="ARBA" id="ARBA00022527"/>
    </source>
</evidence>
<dbReference type="Gene3D" id="1.10.510.10">
    <property type="entry name" value="Transferase(Phosphotransferase) domain 1"/>
    <property type="match status" value="1"/>
</dbReference>
<dbReference type="PANTHER" id="PTHR47974:SF3">
    <property type="entry name" value="RECEPTOR-LIKE SERINE_THREONINE-PROTEIN KINASE"/>
    <property type="match status" value="1"/>
</dbReference>
<keyword evidence="5" id="KW-0808">Transferase</keyword>
<evidence type="ECO:0000256" key="17">
    <source>
        <dbReference type="ARBA" id="ARBA00048679"/>
    </source>
</evidence>
<keyword evidence="22" id="KW-1185">Reference proteome</keyword>
<evidence type="ECO:0000256" key="6">
    <source>
        <dbReference type="ARBA" id="ARBA00022692"/>
    </source>
</evidence>
<comment type="catalytic activity">
    <reaction evidence="17">
        <text>L-seryl-[protein] + ATP = O-phospho-L-seryl-[protein] + ADP + H(+)</text>
        <dbReference type="Rhea" id="RHEA:17989"/>
        <dbReference type="Rhea" id="RHEA-COMP:9863"/>
        <dbReference type="Rhea" id="RHEA-COMP:11604"/>
        <dbReference type="ChEBI" id="CHEBI:15378"/>
        <dbReference type="ChEBI" id="CHEBI:29999"/>
        <dbReference type="ChEBI" id="CHEBI:30616"/>
        <dbReference type="ChEBI" id="CHEBI:83421"/>
        <dbReference type="ChEBI" id="CHEBI:456216"/>
        <dbReference type="EC" id="2.7.11.1"/>
    </reaction>
</comment>
<evidence type="ECO:0000256" key="7">
    <source>
        <dbReference type="ARBA" id="ARBA00022729"/>
    </source>
</evidence>
<keyword evidence="14" id="KW-0675">Receptor</keyword>
<keyword evidence="9 21" id="KW-0418">Kinase</keyword>
<evidence type="ECO:0000256" key="5">
    <source>
        <dbReference type="ARBA" id="ARBA00022679"/>
    </source>
</evidence>
<feature type="binding site" evidence="18">
    <location>
        <position position="69"/>
    </location>
    <ligand>
        <name>ATP</name>
        <dbReference type="ChEBI" id="CHEBI:30616"/>
    </ligand>
</feature>
<dbReference type="PROSITE" id="PS00108">
    <property type="entry name" value="PROTEIN_KINASE_ST"/>
    <property type="match status" value="1"/>
</dbReference>
<keyword evidence="10 18" id="KW-0067">ATP-binding</keyword>
<evidence type="ECO:0000256" key="1">
    <source>
        <dbReference type="ARBA" id="ARBA00004479"/>
    </source>
</evidence>
<dbReference type="InterPro" id="IPR017441">
    <property type="entry name" value="Protein_kinase_ATP_BS"/>
</dbReference>
<dbReference type="FunFam" id="3.30.200.20:FF:000059">
    <property type="entry name" value="S-receptor-like serine/threonine-protein kinase"/>
    <property type="match status" value="1"/>
</dbReference>
<evidence type="ECO:0000256" key="13">
    <source>
        <dbReference type="ARBA" id="ARBA00023157"/>
    </source>
</evidence>
<dbReference type="Proteomes" id="UP000243975">
    <property type="component" value="Unassembled WGS sequence"/>
</dbReference>
<proteinExistence type="inferred from homology"/>
<name>A0A103XBN9_CYNCS</name>